<sequence>MISEPDEPRRDLFLRDGLEAADVVRAHHEALRVLRDDIESAHVDAYSDAAWPREAVPAYEHALAMARNGVAEGVRSERDDPGMGIDVDVRDDTQFDVLLTLAPFTIHAEAWRRGRQVFGAGDTGTALWVSVTARQEAVLVSRLDAPGASSTAFTPRPRRRRGPLSRFRGTGPWG</sequence>
<evidence type="ECO:0000256" key="1">
    <source>
        <dbReference type="SAM" id="MobiDB-lite"/>
    </source>
</evidence>
<comment type="caution">
    <text evidence="2">The sequence shown here is derived from an EMBL/GenBank/DDBJ whole genome shotgun (WGS) entry which is preliminary data.</text>
</comment>
<name>A0A918EK08_9ACTN</name>
<keyword evidence="3" id="KW-1185">Reference proteome</keyword>
<dbReference type="AlphaFoldDB" id="A0A918EK08"/>
<feature type="region of interest" description="Disordered" evidence="1">
    <location>
        <begin position="148"/>
        <end position="174"/>
    </location>
</feature>
<reference evidence="2" key="2">
    <citation type="submission" date="2020-09" db="EMBL/GenBank/DDBJ databases">
        <authorList>
            <person name="Sun Q."/>
            <person name="Ohkuma M."/>
        </authorList>
    </citation>
    <scope>NUCLEOTIDE SEQUENCE</scope>
    <source>
        <strain evidence="2">JCM 4335</strain>
    </source>
</reference>
<feature type="compositionally biased region" description="Low complexity" evidence="1">
    <location>
        <begin position="164"/>
        <end position="174"/>
    </location>
</feature>
<dbReference type="RefSeq" id="WP_189534039.1">
    <property type="nucleotide sequence ID" value="NZ_BMSV01000005.1"/>
</dbReference>
<proteinExistence type="predicted"/>
<dbReference type="Proteomes" id="UP000654123">
    <property type="component" value="Unassembled WGS sequence"/>
</dbReference>
<gene>
    <name evidence="2" type="ORF">GCM10010249_30970</name>
</gene>
<accession>A0A918EK08</accession>
<protein>
    <submittedName>
        <fullName evidence="2">Uncharacterized protein</fullName>
    </submittedName>
</protein>
<dbReference type="EMBL" id="BMSV01000005">
    <property type="protein sequence ID" value="GGQ10083.1"/>
    <property type="molecule type" value="Genomic_DNA"/>
</dbReference>
<evidence type="ECO:0000313" key="2">
    <source>
        <dbReference type="EMBL" id="GGQ10083.1"/>
    </source>
</evidence>
<reference evidence="2" key="1">
    <citation type="journal article" date="2014" name="Int. J. Syst. Evol. Microbiol.">
        <title>Complete genome sequence of Corynebacterium casei LMG S-19264T (=DSM 44701T), isolated from a smear-ripened cheese.</title>
        <authorList>
            <consortium name="US DOE Joint Genome Institute (JGI-PGF)"/>
            <person name="Walter F."/>
            <person name="Albersmeier A."/>
            <person name="Kalinowski J."/>
            <person name="Ruckert C."/>
        </authorList>
    </citation>
    <scope>NUCLEOTIDE SEQUENCE</scope>
    <source>
        <strain evidence="2">JCM 4335</strain>
    </source>
</reference>
<evidence type="ECO:0000313" key="3">
    <source>
        <dbReference type="Proteomes" id="UP000654123"/>
    </source>
</evidence>
<organism evidence="2 3">
    <name type="scientific">Streptomyces roseolilacinus</name>
    <dbReference type="NCBI Taxonomy" id="66904"/>
    <lineage>
        <taxon>Bacteria</taxon>
        <taxon>Bacillati</taxon>
        <taxon>Actinomycetota</taxon>
        <taxon>Actinomycetes</taxon>
        <taxon>Kitasatosporales</taxon>
        <taxon>Streptomycetaceae</taxon>
        <taxon>Streptomyces</taxon>
    </lineage>
</organism>